<keyword evidence="8 12" id="KW-0371">Homeobox</keyword>
<feature type="non-terminal residue" evidence="17">
    <location>
        <position position="2335"/>
    </location>
</feature>
<dbReference type="InterPro" id="IPR036236">
    <property type="entry name" value="Znf_C2H2_sf"/>
</dbReference>
<dbReference type="Pfam" id="PF24056">
    <property type="entry name" value="zf-C2H2_ZFHX3"/>
    <property type="match status" value="1"/>
</dbReference>
<evidence type="ECO:0000259" key="16">
    <source>
        <dbReference type="PROSITE" id="PS50157"/>
    </source>
</evidence>
<evidence type="ECO:0000256" key="3">
    <source>
        <dbReference type="ARBA" id="ARBA00022737"/>
    </source>
</evidence>
<dbReference type="HOGENOM" id="CLU_000245_1_0_1"/>
<dbReference type="SUPFAM" id="SSF57667">
    <property type="entry name" value="beta-beta-alpha zinc fingers"/>
    <property type="match status" value="5"/>
</dbReference>
<feature type="domain" description="C2H2-type" evidence="16">
    <location>
        <begin position="917"/>
        <end position="944"/>
    </location>
</feature>
<dbReference type="Proteomes" id="UP000030746">
    <property type="component" value="Unassembled WGS sequence"/>
</dbReference>
<dbReference type="PROSITE" id="PS00028">
    <property type="entry name" value="ZINC_FINGER_C2H2_1"/>
    <property type="match status" value="12"/>
</dbReference>
<feature type="compositionally biased region" description="Low complexity" evidence="14">
    <location>
        <begin position="1169"/>
        <end position="1205"/>
    </location>
</feature>
<feature type="region of interest" description="Disordered" evidence="14">
    <location>
        <begin position="342"/>
        <end position="375"/>
    </location>
</feature>
<feature type="compositionally biased region" description="Polar residues" evidence="14">
    <location>
        <begin position="1632"/>
        <end position="1644"/>
    </location>
</feature>
<dbReference type="SMART" id="SM00355">
    <property type="entry name" value="ZnF_C2H2"/>
    <property type="match status" value="23"/>
</dbReference>
<dbReference type="PROSITE" id="PS50071">
    <property type="entry name" value="HOMEOBOX_2"/>
    <property type="match status" value="4"/>
</dbReference>
<feature type="compositionally biased region" description="Polar residues" evidence="14">
    <location>
        <begin position="2044"/>
        <end position="2066"/>
    </location>
</feature>
<evidence type="ECO:0000256" key="11">
    <source>
        <dbReference type="PROSITE-ProRule" id="PRU00042"/>
    </source>
</evidence>
<feature type="region of interest" description="Disordered" evidence="14">
    <location>
        <begin position="157"/>
        <end position="194"/>
    </location>
</feature>
<feature type="DNA-binding region" description="Homeobox" evidence="12">
    <location>
        <begin position="2226"/>
        <end position="2285"/>
    </location>
</feature>
<dbReference type="FunFam" id="1.10.10.60:FF:000080">
    <property type="entry name" value="Zinc finger homeobox protein 2"/>
    <property type="match status" value="1"/>
</dbReference>
<dbReference type="SUPFAM" id="SSF46689">
    <property type="entry name" value="Homeodomain-like"/>
    <property type="match status" value="4"/>
</dbReference>
<evidence type="ECO:0000256" key="12">
    <source>
        <dbReference type="PROSITE-ProRule" id="PRU00108"/>
    </source>
</evidence>
<feature type="domain" description="Homeobox" evidence="15">
    <location>
        <begin position="1568"/>
        <end position="1628"/>
    </location>
</feature>
<dbReference type="InterPro" id="IPR009057">
    <property type="entry name" value="Homeodomain-like_sf"/>
</dbReference>
<evidence type="ECO:0000256" key="10">
    <source>
        <dbReference type="ARBA" id="ARBA00023242"/>
    </source>
</evidence>
<feature type="compositionally biased region" description="Basic and acidic residues" evidence="14">
    <location>
        <begin position="2157"/>
        <end position="2168"/>
    </location>
</feature>
<name>V3YXS2_LOTGI</name>
<dbReference type="SMART" id="SM00451">
    <property type="entry name" value="ZnF_U1"/>
    <property type="match status" value="6"/>
</dbReference>
<feature type="compositionally biased region" description="Acidic residues" evidence="14">
    <location>
        <begin position="1825"/>
        <end position="1834"/>
    </location>
</feature>
<feature type="domain" description="C2H2-type" evidence="16">
    <location>
        <begin position="303"/>
        <end position="332"/>
    </location>
</feature>
<feature type="compositionally biased region" description="Low complexity" evidence="14">
    <location>
        <begin position="182"/>
        <end position="194"/>
    </location>
</feature>
<evidence type="ECO:0000256" key="7">
    <source>
        <dbReference type="ARBA" id="ARBA00023125"/>
    </source>
</evidence>
<keyword evidence="7 12" id="KW-0238">DNA-binding</keyword>
<dbReference type="RefSeq" id="XP_009066649.1">
    <property type="nucleotide sequence ID" value="XM_009068401.1"/>
</dbReference>
<dbReference type="OrthoDB" id="6417226at2759"/>
<feature type="compositionally biased region" description="Basic and acidic residues" evidence="14">
    <location>
        <begin position="1392"/>
        <end position="1413"/>
    </location>
</feature>
<dbReference type="STRING" id="225164.V3YXS2"/>
<feature type="DNA-binding region" description="Homeobox" evidence="12">
    <location>
        <begin position="1677"/>
        <end position="1736"/>
    </location>
</feature>
<evidence type="ECO:0000256" key="2">
    <source>
        <dbReference type="ARBA" id="ARBA00022723"/>
    </source>
</evidence>
<accession>V3YXS2</accession>
<dbReference type="PROSITE" id="PS50157">
    <property type="entry name" value="ZINC_FINGER_C2H2_2"/>
    <property type="match status" value="10"/>
</dbReference>
<dbReference type="FunFam" id="3.30.160.60:FF:000081">
    <property type="entry name" value="Zinc finger homeobox protein 4"/>
    <property type="match status" value="1"/>
</dbReference>
<dbReference type="EMBL" id="KB203854">
    <property type="protein sequence ID" value="ESO82858.1"/>
    <property type="molecule type" value="Genomic_DNA"/>
</dbReference>
<dbReference type="FunFam" id="1.10.10.60:FF:000064">
    <property type="entry name" value="Zinc finger homeobox protein 4"/>
    <property type="match status" value="1"/>
</dbReference>
<keyword evidence="9" id="KW-0804">Transcription</keyword>
<feature type="domain" description="C2H2-type" evidence="16">
    <location>
        <begin position="881"/>
        <end position="911"/>
    </location>
</feature>
<feature type="domain" description="Homeobox" evidence="15">
    <location>
        <begin position="1675"/>
        <end position="1735"/>
    </location>
</feature>
<feature type="region of interest" description="Disordered" evidence="14">
    <location>
        <begin position="1783"/>
        <end position="1844"/>
    </location>
</feature>
<dbReference type="PROSITE" id="PS00027">
    <property type="entry name" value="HOMEOBOX_1"/>
    <property type="match status" value="2"/>
</dbReference>
<dbReference type="Gene3D" id="1.10.10.60">
    <property type="entry name" value="Homeodomain-like"/>
    <property type="match status" value="4"/>
</dbReference>
<feature type="domain" description="C2H2-type" evidence="16">
    <location>
        <begin position="1213"/>
        <end position="1242"/>
    </location>
</feature>
<feature type="DNA-binding region" description="Homeobox" evidence="12">
    <location>
        <begin position="1570"/>
        <end position="1629"/>
    </location>
</feature>
<evidence type="ECO:0000256" key="6">
    <source>
        <dbReference type="ARBA" id="ARBA00023015"/>
    </source>
</evidence>
<keyword evidence="6" id="KW-0805">Transcription regulation</keyword>
<keyword evidence="18" id="KW-1185">Reference proteome</keyword>
<keyword evidence="3" id="KW-0677">Repeat</keyword>
<keyword evidence="10 12" id="KW-0539">Nucleus</keyword>
<evidence type="ECO:0000256" key="8">
    <source>
        <dbReference type="ARBA" id="ARBA00023155"/>
    </source>
</evidence>
<feature type="compositionally biased region" description="Low complexity" evidence="14">
    <location>
        <begin position="1788"/>
        <end position="1815"/>
    </location>
</feature>
<dbReference type="CDD" id="cd00086">
    <property type="entry name" value="homeodomain"/>
    <property type="match status" value="4"/>
</dbReference>
<keyword evidence="2" id="KW-0479">Metal-binding</keyword>
<evidence type="ECO:0000313" key="18">
    <source>
        <dbReference type="Proteomes" id="UP000030746"/>
    </source>
</evidence>
<feature type="region of interest" description="Disordered" evidence="14">
    <location>
        <begin position="2119"/>
        <end position="2225"/>
    </location>
</feature>
<reference evidence="17 18" key="1">
    <citation type="journal article" date="2013" name="Nature">
        <title>Insights into bilaterian evolution from three spiralian genomes.</title>
        <authorList>
            <person name="Simakov O."/>
            <person name="Marletaz F."/>
            <person name="Cho S.J."/>
            <person name="Edsinger-Gonzales E."/>
            <person name="Havlak P."/>
            <person name="Hellsten U."/>
            <person name="Kuo D.H."/>
            <person name="Larsson T."/>
            <person name="Lv J."/>
            <person name="Arendt D."/>
            <person name="Savage R."/>
            <person name="Osoegawa K."/>
            <person name="de Jong P."/>
            <person name="Grimwood J."/>
            <person name="Chapman J.A."/>
            <person name="Shapiro H."/>
            <person name="Aerts A."/>
            <person name="Otillar R.P."/>
            <person name="Terry A.Y."/>
            <person name="Boore J.L."/>
            <person name="Grigoriev I.V."/>
            <person name="Lindberg D.R."/>
            <person name="Seaver E.C."/>
            <person name="Weisblat D.A."/>
            <person name="Putnam N.H."/>
            <person name="Rokhsar D.S."/>
        </authorList>
    </citation>
    <scope>NUCLEOTIDE SEQUENCE [LARGE SCALE GENOMIC DNA]</scope>
</reference>
<sequence length="2335" mass="263718">DYSDAESFNGKIVYNPDGSAYIIEESESSDNDSLDIPQQDGAIVDDKGTLISSSPAVKQQTPIMHSYRVYDVRTKDNNNDTKSESEYENGPTVPTKPILMCFICRLSFGQVKSFHSHAANEHVMKLSEKEVKILNSKNSSAIIQGVGKDKHPLMSFLEPVSPNTDNVVSTKSSSVKPKKGSPKSSSETPLHSSPLPLPQPSFLGMCDEHPQGRLQGVECPKCDIVLSSSQSLGGHMTMMHSRNSCKTLKCPKCNWHYKYQETLDIHMKEKHPENDAQCIYCLSNQSHPRLARGETYSCGYKPYRCEVCNYSTTTKGNLSIHMQSDKHINNMQDLANGSTEMKMPPAAPPTPTTSATTATVPPSFPQDESQMKKLQKPKQTWRCDVCNYETTVARNLRIHMTSEKHTHNMMVLQQNMKHMQQDMHMQMNQLMMLGQQDPMFTSLPTTMGGGMFPYDQSMMLAAGMPPGFELPVNLTKENGNPMEIDEIPDAAKLFHCCVCNNFTTDSLEALHQHLQLDRTKQQENEHVTVAGGTYLCNLCQYKTNLKANFQLHSKTDKHIQRLQLVNHIKEGGVGNEWRLKYLNVSNPIQVRCNSCDYYTNSIHKLNVHTTNLQHESSAQLFRHIQYEEAKLNSSSKYYHCAICQYSTKVKLNLIHHVQSVQHLQNDAAYKNRAKEDGGQTLDVDQIFQVRQLKDDDDKHKIGNHCLNKQCVFYISQHNIGYGKKESIDSPYLSGSVASNIQSFMLISKDSYHGNEVKINGSDNEAVIKVKQYNCPLCQDECVEISGLKSHLLQAHNVKQEGLDRILLIAEQTESDVYKLLSTKPQEKSSTVDTSMVSDKNEDGQYRCQTCSSAFGNIDQLYAHQNELGHLELKQTPRGPGYLCWKKGCNQYFKTAQALQVHFREIHARRNIIGDANFSCSQCSLVFQSEEKLAIHNQYHLVKSTTSCPVCTASMKGVQQTFEHLESAHGDLCKAELEKHLSDLNSKAYALFSNPGFDKYLVKTSANNSKNDSSSCEDEENDSLNNSANLEDSLDHSNADGEKSDAYKEQQFMEDYMNSQAIAEGNYEDPTRKFKCHRCRVAFTKQNYLTSHNKTLQHRKGEKSVYPVDRYLDPNRPFKCDVCKESFTQKSILLVHYNSVSHLHKLKQAAHTGSLPAATSALSTTQTTSAVSTSLDSSPPSTATTTNSSSTAPSSSTSTSSTASSSQDSGRKPYRCNICRVAYNQGATLDIHIRSVAHQTRASKIHELAMTGRIDITLPLIENPDLGKVSTQQAQAITDMISQTQAKLNDLDSTLGTGLICPKCQSSFATPEALLQHQKIYCYLGSHAALARPRNIYGRFKPQIQKNLLENIGFECVMQFNENLLRPVKKEIEENVESRKEEVGETNCEEMDTSEKKEESDDKKKQIDMPEMNRSHCSKCSKDFSSVWVLKTHQEEVHKTMVPIELVESFGSQFKKEFELKEPKEIEPPLTPQASSEKTNQPEMPPPPPPSTSQLQNQFDISQLMPMFGMMPMPLSMMQLGMPSHMMPMMLPGMDVSSFMPPMPVMDPNFASAQQQIQHQAAAAAAAAANQKRVRTRISDDQLKILRAHFDITNSPSDDQIKQMSDQSGLPQKVIKHWFRNTLFKERQRNKDSPYNFNNPPSTSIDLDEYEKTGKIPDIKQEPSDDEDNEDIDMEPEREPNRTRFTDYQIKMLQDYFEQNAYPKDDELEHLSKMLSLSPRVIVVWFQNARQKARKIYENQPASEVKEPASVFQRTPGLNYQCKKCSAVFQRYYELIKHQKRMCGSDQKNNNNSNNHQSTSSRNQSSSSSGHSSGNNMAAYNSTFDEGFDDDEETDSDCHSPNGDTNLNSYADDSACATSVSQLPTFQCDKCDASFNRLSQWQEHQQIHNVNPALFPGFGPNSAFDVLQTLAHHEGNSALKRKFDSEDDSDQPRDKRLRTTILPEQLDYLYQKYQLDCNPSRKQLENISNEVGLKKRVVQVWFQNTRARERKGQYRAHQQIIHKRCPFCRALFRAKSALESHLATKHPEEMAKKDFNIDTIPDASLDTSPTTPQSLPGSLPTTPNSAHDLNKILPPGMPNYLQFMPQPGMGFSPGSDSVQMSMHQLYEDSFKRYINDLSSTPKHAHSISEGKGSSKRSETESRSQSTNAEIDAPLDLSKPIKIDIHDKTSDGPSTDMSAFSFDDHFGKRRRSLDESISDTMSEAAGDHNDDMSSMLSNPTSPSNSHINKRYRTQMTSIQVRVMKILFQDYKTPTMAECELLGREIGLPKRVVQVWFQNARAKEKKSKMNFPKGYGEDNQKTPEKCSLCSFKYSHKFTVQDHIFTRKHIDNVRKHIQS</sequence>
<evidence type="ECO:0000313" key="17">
    <source>
        <dbReference type="EMBL" id="ESO82858.1"/>
    </source>
</evidence>
<dbReference type="InterPro" id="IPR013087">
    <property type="entry name" value="Znf_C2H2_type"/>
</dbReference>
<feature type="compositionally biased region" description="Basic and acidic residues" evidence="14">
    <location>
        <begin position="1649"/>
        <end position="1662"/>
    </location>
</feature>
<evidence type="ECO:0000259" key="15">
    <source>
        <dbReference type="PROSITE" id="PS50071"/>
    </source>
</evidence>
<feature type="domain" description="C2H2-type" evidence="16">
    <location>
        <begin position="1414"/>
        <end position="1442"/>
    </location>
</feature>
<dbReference type="GO" id="GO:0000981">
    <property type="term" value="F:DNA-binding transcription factor activity, RNA polymerase II-specific"/>
    <property type="evidence" value="ECO:0007669"/>
    <property type="project" value="InterPro"/>
</dbReference>
<feature type="domain" description="C2H2-type" evidence="16">
    <location>
        <begin position="845"/>
        <end position="874"/>
    </location>
</feature>
<comment type="subcellular location">
    <subcellularLocation>
        <location evidence="1 12 13">Nucleus</location>
    </subcellularLocation>
</comment>
<gene>
    <name evidence="17" type="ORF">LOTGIDRAFT_91252</name>
</gene>
<feature type="compositionally biased region" description="Acidic residues" evidence="14">
    <location>
        <begin position="1663"/>
        <end position="1673"/>
    </location>
</feature>
<feature type="compositionally biased region" description="Polar residues" evidence="14">
    <location>
        <begin position="2210"/>
        <end position="2224"/>
    </location>
</feature>
<dbReference type="InterPro" id="IPR017970">
    <property type="entry name" value="Homeobox_CS"/>
</dbReference>
<dbReference type="CTD" id="20252911"/>
<feature type="region of interest" description="Disordered" evidence="14">
    <location>
        <begin position="1377"/>
        <end position="1414"/>
    </location>
</feature>
<feature type="domain" description="C2H2-type" evidence="16">
    <location>
        <begin position="1117"/>
        <end position="1155"/>
    </location>
</feature>
<dbReference type="InterPro" id="IPR003604">
    <property type="entry name" value="Matrin/U1-like-C_Znf_C2H2"/>
</dbReference>
<protein>
    <recommendedName>
        <fullName evidence="19">Zinc finger homeobox protein 4</fullName>
    </recommendedName>
</protein>
<evidence type="ECO:0000256" key="14">
    <source>
        <dbReference type="SAM" id="MobiDB-lite"/>
    </source>
</evidence>
<dbReference type="GO" id="GO:0000978">
    <property type="term" value="F:RNA polymerase II cis-regulatory region sequence-specific DNA binding"/>
    <property type="evidence" value="ECO:0007669"/>
    <property type="project" value="TreeGrafter"/>
</dbReference>
<feature type="region of interest" description="Disordered" evidence="14">
    <location>
        <begin position="1459"/>
        <end position="1494"/>
    </location>
</feature>
<feature type="compositionally biased region" description="Low complexity" evidence="14">
    <location>
        <begin position="352"/>
        <end position="361"/>
    </location>
</feature>
<dbReference type="GO" id="GO:0005634">
    <property type="term" value="C:nucleus"/>
    <property type="evidence" value="ECO:0007669"/>
    <property type="project" value="UniProtKB-SubCell"/>
</dbReference>
<dbReference type="SMART" id="SM00389">
    <property type="entry name" value="HOX"/>
    <property type="match status" value="4"/>
</dbReference>
<feature type="DNA-binding region" description="Homeobox" evidence="12">
    <location>
        <begin position="1933"/>
        <end position="1992"/>
    </location>
</feature>
<evidence type="ECO:0000256" key="5">
    <source>
        <dbReference type="ARBA" id="ARBA00022833"/>
    </source>
</evidence>
<keyword evidence="5" id="KW-0862">Zinc</keyword>
<feature type="region of interest" description="Disordered" evidence="14">
    <location>
        <begin position="2038"/>
        <end position="2066"/>
    </location>
</feature>
<evidence type="ECO:0000256" key="4">
    <source>
        <dbReference type="ARBA" id="ARBA00022771"/>
    </source>
</evidence>
<feature type="non-terminal residue" evidence="17">
    <location>
        <position position="1"/>
    </location>
</feature>
<keyword evidence="4 11" id="KW-0863">Zinc-finger</keyword>
<dbReference type="PANTHER" id="PTHR45891">
    <property type="entry name" value="ZINC FINGER HOMEOBOX PROTEIN"/>
    <property type="match status" value="1"/>
</dbReference>
<dbReference type="Gene3D" id="3.30.160.60">
    <property type="entry name" value="Classic Zinc Finger"/>
    <property type="match status" value="6"/>
</dbReference>
<feature type="compositionally biased region" description="Basic and acidic residues" evidence="14">
    <location>
        <begin position="1032"/>
        <end position="1042"/>
    </location>
</feature>
<dbReference type="PANTHER" id="PTHR45891:SF3">
    <property type="entry name" value="ZINC FINGER PROTEIN 2"/>
    <property type="match status" value="1"/>
</dbReference>
<feature type="region of interest" description="Disordered" evidence="14">
    <location>
        <begin position="1629"/>
        <end position="1681"/>
    </location>
</feature>
<dbReference type="GeneID" id="20252911"/>
<evidence type="ECO:0000256" key="1">
    <source>
        <dbReference type="ARBA" id="ARBA00004123"/>
    </source>
</evidence>
<evidence type="ECO:0000256" key="13">
    <source>
        <dbReference type="RuleBase" id="RU000682"/>
    </source>
</evidence>
<dbReference type="OMA" id="FLISEHH"/>
<organism evidence="17 18">
    <name type="scientific">Lottia gigantea</name>
    <name type="common">Giant owl limpet</name>
    <dbReference type="NCBI Taxonomy" id="225164"/>
    <lineage>
        <taxon>Eukaryota</taxon>
        <taxon>Metazoa</taxon>
        <taxon>Spiralia</taxon>
        <taxon>Lophotrochozoa</taxon>
        <taxon>Mollusca</taxon>
        <taxon>Gastropoda</taxon>
        <taxon>Patellogastropoda</taxon>
        <taxon>Lottioidea</taxon>
        <taxon>Lottiidae</taxon>
        <taxon>Lottia</taxon>
    </lineage>
</organism>
<feature type="domain" description="Homeobox" evidence="15">
    <location>
        <begin position="1931"/>
        <end position="1991"/>
    </location>
</feature>
<feature type="domain" description="C2H2-type" evidence="16">
    <location>
        <begin position="1759"/>
        <end position="1786"/>
    </location>
</feature>
<feature type="region of interest" description="Disordered" evidence="14">
    <location>
        <begin position="1008"/>
        <end position="1042"/>
    </location>
</feature>
<feature type="domain" description="C2H2-type" evidence="16">
    <location>
        <begin position="1073"/>
        <end position="1103"/>
    </location>
</feature>
<dbReference type="InterPro" id="IPR051968">
    <property type="entry name" value="ZnFinger_Homeobox_TR"/>
</dbReference>
<dbReference type="Pfam" id="PF00046">
    <property type="entry name" value="Homeodomain"/>
    <property type="match status" value="4"/>
</dbReference>
<feature type="compositionally biased region" description="Polar residues" evidence="14">
    <location>
        <begin position="1472"/>
        <end position="1481"/>
    </location>
</feature>
<evidence type="ECO:0008006" key="19">
    <source>
        <dbReference type="Google" id="ProtNLM"/>
    </source>
</evidence>
<evidence type="ECO:0000256" key="9">
    <source>
        <dbReference type="ARBA" id="ARBA00023163"/>
    </source>
</evidence>
<proteinExistence type="predicted"/>
<feature type="region of interest" description="Disordered" evidence="14">
    <location>
        <begin position="1169"/>
        <end position="1210"/>
    </location>
</feature>
<dbReference type="GO" id="GO:0008270">
    <property type="term" value="F:zinc ion binding"/>
    <property type="evidence" value="ECO:0007669"/>
    <property type="project" value="UniProtKB-KW"/>
</dbReference>
<feature type="domain" description="Homeobox" evidence="15">
    <location>
        <begin position="2224"/>
        <end position="2284"/>
    </location>
</feature>
<feature type="domain" description="C2H2-type" evidence="16">
    <location>
        <begin position="1865"/>
        <end position="1892"/>
    </location>
</feature>
<dbReference type="KEGG" id="lgi:LOTGIDRAFT_91252"/>
<dbReference type="Pfam" id="PF00096">
    <property type="entry name" value="zf-C2H2"/>
    <property type="match status" value="2"/>
</dbReference>
<dbReference type="InterPro" id="IPR001356">
    <property type="entry name" value="HD"/>
</dbReference>